<name>A0A2W2BTY6_9ACTN</name>
<evidence type="ECO:0000313" key="3">
    <source>
        <dbReference type="Proteomes" id="UP000248764"/>
    </source>
</evidence>
<protein>
    <recommendedName>
        <fullName evidence="4">Tetratricopeptide repeat protein</fullName>
    </recommendedName>
</protein>
<feature type="compositionally biased region" description="Gly residues" evidence="1">
    <location>
        <begin position="1"/>
        <end position="39"/>
    </location>
</feature>
<evidence type="ECO:0000313" key="2">
    <source>
        <dbReference type="EMBL" id="PZF79127.1"/>
    </source>
</evidence>
<accession>A0A2W2BTY6</accession>
<organism evidence="2 3">
    <name type="scientific">Jiangella anatolica</name>
    <dbReference type="NCBI Taxonomy" id="2670374"/>
    <lineage>
        <taxon>Bacteria</taxon>
        <taxon>Bacillati</taxon>
        <taxon>Actinomycetota</taxon>
        <taxon>Actinomycetes</taxon>
        <taxon>Jiangellales</taxon>
        <taxon>Jiangellaceae</taxon>
        <taxon>Jiangella</taxon>
    </lineage>
</organism>
<feature type="compositionally biased region" description="Basic and acidic residues" evidence="1">
    <location>
        <begin position="68"/>
        <end position="77"/>
    </location>
</feature>
<comment type="caution">
    <text evidence="2">The sequence shown here is derived from an EMBL/GenBank/DDBJ whole genome shotgun (WGS) entry which is preliminary data.</text>
</comment>
<dbReference type="EMBL" id="POTW01000179">
    <property type="protein sequence ID" value="PZF79127.1"/>
    <property type="molecule type" value="Genomic_DNA"/>
</dbReference>
<dbReference type="Proteomes" id="UP000248764">
    <property type="component" value="Unassembled WGS sequence"/>
</dbReference>
<feature type="compositionally biased region" description="Basic and acidic residues" evidence="1">
    <location>
        <begin position="40"/>
        <end position="61"/>
    </location>
</feature>
<evidence type="ECO:0000256" key="1">
    <source>
        <dbReference type="SAM" id="MobiDB-lite"/>
    </source>
</evidence>
<reference evidence="2 3" key="1">
    <citation type="submission" date="2018-01" db="EMBL/GenBank/DDBJ databases">
        <title>Draft genome sequence of Jiangella sp. GTF31.</title>
        <authorList>
            <person name="Sahin N."/>
            <person name="Ay H."/>
            <person name="Saygin H."/>
        </authorList>
    </citation>
    <scope>NUCLEOTIDE SEQUENCE [LARGE SCALE GENOMIC DNA]</scope>
    <source>
        <strain evidence="2 3">GTF31</strain>
    </source>
</reference>
<dbReference type="AlphaFoldDB" id="A0A2W2BTY6"/>
<keyword evidence="3" id="KW-1185">Reference proteome</keyword>
<feature type="region of interest" description="Disordered" evidence="1">
    <location>
        <begin position="1"/>
        <end position="95"/>
    </location>
</feature>
<feature type="non-terminal residue" evidence="2">
    <location>
        <position position="1"/>
    </location>
</feature>
<proteinExistence type="predicted"/>
<sequence length="309" mass="32101">SGGRGGDGGSGASGGRWGGSSGGDRSSGGRAGGRPGTGRGGDRPGADRRGGGPRSGSDRGPRGAASRGPDDGGDRSRTAPGPSSAPRVPDPIVDEDVTGRELDEEIRSELSALSGQMAAAVSRHLVMAQRLLDEDPQLAYEHAMAARRKAGRIGVVREAAGVAAYVAGKYADALSELRAARRMTGSAEYLPMMADAERGLGRPRRALDLSHDPAVTGLDTAGRIEMLIVAAGARRDLGDHEAAAVSLQVPELRSKARAEWVARLRYAYADALLAAGRETEARRWFLRAAEADIDDETDAAERAAELGED</sequence>
<evidence type="ECO:0008006" key="4">
    <source>
        <dbReference type="Google" id="ProtNLM"/>
    </source>
</evidence>
<gene>
    <name evidence="2" type="ORF">C1I92_32765</name>
</gene>